<dbReference type="InterPro" id="IPR029463">
    <property type="entry name" value="Lys_MEP"/>
</dbReference>
<evidence type="ECO:0000256" key="3">
    <source>
        <dbReference type="ARBA" id="ARBA00022670"/>
    </source>
</evidence>
<dbReference type="GO" id="GO:0046872">
    <property type="term" value="F:metal ion binding"/>
    <property type="evidence" value="ECO:0007669"/>
    <property type="project" value="UniProtKB-KW"/>
</dbReference>
<accession>A0A1M5UPM2</accession>
<keyword evidence="6" id="KW-0862">Zinc</keyword>
<dbReference type="PANTHER" id="PTHR37016:SF3">
    <property type="entry name" value="NEUTRAL PROTEASE 2-RELATED"/>
    <property type="match status" value="1"/>
</dbReference>
<dbReference type="Proteomes" id="UP000184212">
    <property type="component" value="Unassembled WGS sequence"/>
</dbReference>
<organism evidence="11 12">
    <name type="scientific">Chryseolinea serpens</name>
    <dbReference type="NCBI Taxonomy" id="947013"/>
    <lineage>
        <taxon>Bacteria</taxon>
        <taxon>Pseudomonadati</taxon>
        <taxon>Bacteroidota</taxon>
        <taxon>Cytophagia</taxon>
        <taxon>Cytophagales</taxon>
        <taxon>Fulvivirgaceae</taxon>
        <taxon>Chryseolinea</taxon>
    </lineage>
</organism>
<evidence type="ECO:0000313" key="12">
    <source>
        <dbReference type="Proteomes" id="UP000184212"/>
    </source>
</evidence>
<sequence length="550" mass="60417">MVQIESGRTTGKDPKSKGAFFGSKEKKQATFFQPKRAVGLVDDVYEHAADTAAEKVTRPGNTTPALQRMPIVQRHCAACHEEEKVQRKEGREGEGGVDSSFESYVSSLSGTGQPLPNDVRNYYEPRFGYDFSQVKIHRDTVAAKSAQSINARAYTTGNNIVFNSEQYAPHTGEGRRLLGHELTHVVQQKKMGDTVQRDTTTEVTVANTPGACSLDQHHAIVPAVQTASGWLMTAIRGLDGFIRNPAAQPGIQTSLQRHFRSSSEETARRVLGILRRILSNMTTNPNMTTECHTATDTSCGAAGAYVTGNLFVFCPSFFTGSSTWQAAAVIHEMAHSLTGNTFITDRAYLSDRMYDRLTTDEALTNADSYENFTHEVGTGVTFTTTAPVDAMNDCQDQQSIPARRALASIERWNRNAQVMTSDARPTMLSQWQDLQTTHLGGTTAAQIAAAKSAYDGVYNRLRSALTFECEQSCDAGVGGYYRYFLFITAETLHLCPALFGLNEDSRMLTIYELILMRYGGVDEARAQSLARLAQALNTRFWPGPGVLTGF</sequence>
<dbReference type="GO" id="GO:0006508">
    <property type="term" value="P:proteolysis"/>
    <property type="evidence" value="ECO:0007669"/>
    <property type="project" value="UniProtKB-KW"/>
</dbReference>
<dbReference type="InterPro" id="IPR050414">
    <property type="entry name" value="Fungal_M35_metalloproteases"/>
</dbReference>
<evidence type="ECO:0000259" key="9">
    <source>
        <dbReference type="Pfam" id="PF13699"/>
    </source>
</evidence>
<evidence type="ECO:0000256" key="4">
    <source>
        <dbReference type="ARBA" id="ARBA00022723"/>
    </source>
</evidence>
<feature type="domain" description="Lysine-specific metallo-endopeptidase" evidence="10">
    <location>
        <begin position="250"/>
        <end position="373"/>
    </location>
</feature>
<dbReference type="EMBL" id="FQWQ01000003">
    <property type="protein sequence ID" value="SHH64583.1"/>
    <property type="molecule type" value="Genomic_DNA"/>
</dbReference>
<dbReference type="GO" id="GO:0004222">
    <property type="term" value="F:metalloendopeptidase activity"/>
    <property type="evidence" value="ECO:0007669"/>
    <property type="project" value="InterPro"/>
</dbReference>
<dbReference type="PANTHER" id="PTHR37016">
    <property type="match status" value="1"/>
</dbReference>
<dbReference type="Pfam" id="PF14521">
    <property type="entry name" value="Aspzincin_M35"/>
    <property type="match status" value="1"/>
</dbReference>
<dbReference type="Pfam" id="PF13699">
    <property type="entry name" value="eCIS_core"/>
    <property type="match status" value="1"/>
</dbReference>
<evidence type="ECO:0000256" key="1">
    <source>
        <dbReference type="ARBA" id="ARBA00001947"/>
    </source>
</evidence>
<keyword evidence="3" id="KW-0645">Protease</keyword>
<comment type="cofactor">
    <cofactor evidence="1">
        <name>Zn(2+)</name>
        <dbReference type="ChEBI" id="CHEBI:29105"/>
    </cofactor>
</comment>
<evidence type="ECO:0000256" key="8">
    <source>
        <dbReference type="SAM" id="MobiDB-lite"/>
    </source>
</evidence>
<keyword evidence="4" id="KW-0479">Metal-binding</keyword>
<reference evidence="11 12" key="1">
    <citation type="submission" date="2016-11" db="EMBL/GenBank/DDBJ databases">
        <authorList>
            <person name="Jaros S."/>
            <person name="Januszkiewicz K."/>
            <person name="Wedrychowicz H."/>
        </authorList>
    </citation>
    <scope>NUCLEOTIDE SEQUENCE [LARGE SCALE GENOMIC DNA]</scope>
    <source>
        <strain evidence="11 12">DSM 24574</strain>
    </source>
</reference>
<dbReference type="SUPFAM" id="SSF55486">
    <property type="entry name" value="Metalloproteases ('zincins'), catalytic domain"/>
    <property type="match status" value="1"/>
</dbReference>
<dbReference type="AlphaFoldDB" id="A0A1M5UPM2"/>
<dbReference type="OrthoDB" id="4317910at2"/>
<proteinExistence type="inferred from homology"/>
<comment type="similarity">
    <text evidence="2">Belongs to the peptidase M35 family.</text>
</comment>
<dbReference type="STRING" id="947013.SAMN04488109_4803"/>
<evidence type="ECO:0000313" key="11">
    <source>
        <dbReference type="EMBL" id="SHH64583.1"/>
    </source>
</evidence>
<dbReference type="Gene3D" id="3.40.390.10">
    <property type="entry name" value="Collagenase (Catalytic Domain)"/>
    <property type="match status" value="2"/>
</dbReference>
<evidence type="ECO:0000259" key="10">
    <source>
        <dbReference type="Pfam" id="PF14521"/>
    </source>
</evidence>
<feature type="region of interest" description="Disordered" evidence="8">
    <location>
        <begin position="1"/>
        <end position="22"/>
    </location>
</feature>
<dbReference type="InterPro" id="IPR025295">
    <property type="entry name" value="eCIS_core_dom"/>
</dbReference>
<evidence type="ECO:0000256" key="2">
    <source>
        <dbReference type="ARBA" id="ARBA00010279"/>
    </source>
</evidence>
<evidence type="ECO:0000256" key="7">
    <source>
        <dbReference type="ARBA" id="ARBA00023049"/>
    </source>
</evidence>
<name>A0A1M5UPM2_9BACT</name>
<evidence type="ECO:0008006" key="13">
    <source>
        <dbReference type="Google" id="ProtNLM"/>
    </source>
</evidence>
<evidence type="ECO:0000256" key="6">
    <source>
        <dbReference type="ARBA" id="ARBA00022833"/>
    </source>
</evidence>
<keyword evidence="12" id="KW-1185">Reference proteome</keyword>
<protein>
    <recommendedName>
        <fullName evidence="13">DUF4157 domain-containing protein</fullName>
    </recommendedName>
</protein>
<keyword evidence="7" id="KW-0482">Metalloprotease</keyword>
<feature type="domain" description="eCIS core" evidence="9">
    <location>
        <begin position="114"/>
        <end position="190"/>
    </location>
</feature>
<keyword evidence="5" id="KW-0378">Hydrolase</keyword>
<dbReference type="RefSeq" id="WP_073139154.1">
    <property type="nucleotide sequence ID" value="NZ_FQWQ01000003.1"/>
</dbReference>
<evidence type="ECO:0000256" key="5">
    <source>
        <dbReference type="ARBA" id="ARBA00022801"/>
    </source>
</evidence>
<dbReference type="InterPro" id="IPR024079">
    <property type="entry name" value="MetalloPept_cat_dom_sf"/>
</dbReference>
<gene>
    <name evidence="11" type="ORF">SAMN04488109_4803</name>
</gene>